<protein>
    <submittedName>
        <fullName evidence="1">ATP-binding protein</fullName>
    </submittedName>
</protein>
<feature type="non-terminal residue" evidence="1">
    <location>
        <position position="117"/>
    </location>
</feature>
<keyword evidence="1" id="KW-0067">ATP-binding</keyword>
<evidence type="ECO:0000313" key="1">
    <source>
        <dbReference type="EMBL" id="RCI73002.1"/>
    </source>
</evidence>
<dbReference type="Proteomes" id="UP000253594">
    <property type="component" value="Unassembled WGS sequence"/>
</dbReference>
<keyword evidence="1" id="KW-0547">Nucleotide-binding</keyword>
<evidence type="ECO:0000313" key="2">
    <source>
        <dbReference type="Proteomes" id="UP000253594"/>
    </source>
</evidence>
<accession>A0A367M6V1</accession>
<name>A0A367M6V1_PSEAI</name>
<dbReference type="AlphaFoldDB" id="A0A367M6V1"/>
<proteinExistence type="predicted"/>
<dbReference type="EMBL" id="QORE01000750">
    <property type="protein sequence ID" value="RCI73002.1"/>
    <property type="molecule type" value="Genomic_DNA"/>
</dbReference>
<dbReference type="GO" id="GO:0005524">
    <property type="term" value="F:ATP binding"/>
    <property type="evidence" value="ECO:0007669"/>
    <property type="project" value="UniProtKB-KW"/>
</dbReference>
<comment type="caution">
    <text evidence="1">The sequence shown here is derived from an EMBL/GenBank/DDBJ whole genome shotgun (WGS) entry which is preliminary data.</text>
</comment>
<sequence length="117" mass="12688">MIVYEATKKQFLQDSDNDDIEEVILQHFKAVTGKSVGNSEINSWKGSLGYMAKVLRDEEVPDDTGLAIELHITQTSKRIDITLTGRDEAGAKNAVLVELKQGSRAGATGKAAIVRTA</sequence>
<organism evidence="1 2">
    <name type="scientific">Pseudomonas aeruginosa</name>
    <dbReference type="NCBI Taxonomy" id="287"/>
    <lineage>
        <taxon>Bacteria</taxon>
        <taxon>Pseudomonadati</taxon>
        <taxon>Pseudomonadota</taxon>
        <taxon>Gammaproteobacteria</taxon>
        <taxon>Pseudomonadales</taxon>
        <taxon>Pseudomonadaceae</taxon>
        <taxon>Pseudomonas</taxon>
    </lineage>
</organism>
<gene>
    <name evidence="1" type="ORF">DT376_20685</name>
</gene>
<reference evidence="1 2" key="1">
    <citation type="submission" date="2018-07" db="EMBL/GenBank/DDBJ databases">
        <title>Mechanisms of high-level aminoglycoside resistance among Gram-negative pathogens in Brazil.</title>
        <authorList>
            <person name="Ballaben A.S."/>
            <person name="Darini A.L.C."/>
            <person name="Doi Y."/>
        </authorList>
    </citation>
    <scope>NUCLEOTIDE SEQUENCE [LARGE SCALE GENOMIC DNA]</scope>
    <source>
        <strain evidence="1 2">B2-305</strain>
    </source>
</reference>